<dbReference type="Proteomes" id="UP001548590">
    <property type="component" value="Unassembled WGS sequence"/>
</dbReference>
<accession>A0ABV2CP72</accession>
<evidence type="ECO:0000313" key="3">
    <source>
        <dbReference type="Proteomes" id="UP001548590"/>
    </source>
</evidence>
<dbReference type="InterPro" id="IPR049368">
    <property type="entry name" value="FkbO_Hyg5-like_N"/>
</dbReference>
<keyword evidence="3" id="KW-1185">Reference proteome</keyword>
<evidence type="ECO:0000259" key="1">
    <source>
        <dbReference type="Pfam" id="PF21168"/>
    </source>
</evidence>
<proteinExistence type="predicted"/>
<gene>
    <name evidence="2" type="ORF">ABVT11_05655</name>
</gene>
<dbReference type="Gene3D" id="3.30.1330.40">
    <property type="entry name" value="RutC-like"/>
    <property type="match status" value="1"/>
</dbReference>
<comment type="caution">
    <text evidence="2">The sequence shown here is derived from an EMBL/GenBank/DDBJ whole genome shotgun (WGS) entry which is preliminary data.</text>
</comment>
<feature type="domain" description="Chorismatase FkbO/Hyg5-like N-terminal" evidence="1">
    <location>
        <begin position="51"/>
        <end position="179"/>
    </location>
</feature>
<dbReference type="CDD" id="cd06153">
    <property type="entry name" value="YjgF_YER057c_UK114_like_5"/>
    <property type="match status" value="1"/>
</dbReference>
<dbReference type="SUPFAM" id="SSF55298">
    <property type="entry name" value="YjgF-like"/>
    <property type="match status" value="1"/>
</dbReference>
<sequence length="331" mass="36242">MSRLLDLRKTPGAGRLPGALGCVAYGHGVQLAGADVSVGLKVFGAEAEAHAWLAEGPFTEGTLDGLHYRHNKDFLFGWISLGEQACRPGADMSPLETVSRQAYDAVFAVQAQTGFTHLLRCWNYLPGINIDGGGLERYRQFNIGRQDAFIAARQAWLDGSPSACALGSAEGELVVYFLAGRHSALPIENPRQTSAYRYPAQYGPRAPTFSRASLLRLESEEVLFISGTASIVGHESLHLGNVREQTRETLRNLDAVVAEANRHAFFGRFETRKLFLKVYLRHAEDLPVIRETLQHALGEGLNVSFLLADVCRAELLVEIEAFGFLDAEPAC</sequence>
<dbReference type="RefSeq" id="WP_345924564.1">
    <property type="nucleotide sequence ID" value="NZ_JBDIVF010000001.1"/>
</dbReference>
<protein>
    <recommendedName>
        <fullName evidence="1">Chorismatase FkbO/Hyg5-like N-terminal domain-containing protein</fullName>
    </recommendedName>
</protein>
<dbReference type="InterPro" id="IPR035959">
    <property type="entry name" value="RutC-like_sf"/>
</dbReference>
<reference evidence="2 3" key="1">
    <citation type="submission" date="2024-07" db="EMBL/GenBank/DDBJ databases">
        <title>Uliginosibacterium paludis KCTC:42655.</title>
        <authorList>
            <person name="Kim M.K."/>
        </authorList>
    </citation>
    <scope>NUCLEOTIDE SEQUENCE [LARGE SCALE GENOMIC DNA]</scope>
    <source>
        <strain evidence="2 3">KCTC 42655</strain>
    </source>
</reference>
<name>A0ABV2CP72_9RHOO</name>
<organism evidence="2 3">
    <name type="scientific">Uliginosibacterium paludis</name>
    <dbReference type="NCBI Taxonomy" id="1615952"/>
    <lineage>
        <taxon>Bacteria</taxon>
        <taxon>Pseudomonadati</taxon>
        <taxon>Pseudomonadota</taxon>
        <taxon>Betaproteobacteria</taxon>
        <taxon>Rhodocyclales</taxon>
        <taxon>Zoogloeaceae</taxon>
        <taxon>Uliginosibacterium</taxon>
    </lineage>
</organism>
<dbReference type="EMBL" id="JBEWLZ010000002">
    <property type="protein sequence ID" value="MET1489302.1"/>
    <property type="molecule type" value="Genomic_DNA"/>
</dbReference>
<dbReference type="Pfam" id="PF21168">
    <property type="entry name" value="FkbO_Hyg5-like_N"/>
    <property type="match status" value="1"/>
</dbReference>
<evidence type="ECO:0000313" key="2">
    <source>
        <dbReference type="EMBL" id="MET1489302.1"/>
    </source>
</evidence>